<keyword evidence="1" id="KW-0812">Transmembrane</keyword>
<protein>
    <recommendedName>
        <fullName evidence="4">DUF192 domain-containing protein</fullName>
    </recommendedName>
</protein>
<dbReference type="InterPro" id="IPR038695">
    <property type="entry name" value="Saro_0823-like_sf"/>
</dbReference>
<feature type="transmembrane region" description="Helical" evidence="1">
    <location>
        <begin position="7"/>
        <end position="27"/>
    </location>
</feature>
<sequence>MSNQLKLFLYIVFVVAIFWFIQSRFHIFDVKLGDAQQDTETNTQENIDTTTKPTNSVEIVTGANTSVKVNVELADTADERRLGLSFKKYLGDYDGMLFVFNTETNAPFWMKDMQIPIDMIFFDSQGFIVDIKEAQAPCTATYCPSIIAKKSYMYVLEVNSGFVEKNNISEDGSLVLHIETLN</sequence>
<gene>
    <name evidence="2" type="ORF">UR96_C0021G0016</name>
</gene>
<dbReference type="Pfam" id="PF02643">
    <property type="entry name" value="DUF192"/>
    <property type="match status" value="1"/>
</dbReference>
<proteinExistence type="predicted"/>
<evidence type="ECO:0000256" key="1">
    <source>
        <dbReference type="SAM" id="Phobius"/>
    </source>
</evidence>
<reference evidence="2 3" key="1">
    <citation type="journal article" date="2015" name="Nature">
        <title>rRNA introns, odd ribosomes, and small enigmatic genomes across a large radiation of phyla.</title>
        <authorList>
            <person name="Brown C.T."/>
            <person name="Hug L.A."/>
            <person name="Thomas B.C."/>
            <person name="Sharon I."/>
            <person name="Castelle C.J."/>
            <person name="Singh A."/>
            <person name="Wilkins M.J."/>
            <person name="Williams K.H."/>
            <person name="Banfield J.F."/>
        </authorList>
    </citation>
    <scope>NUCLEOTIDE SEQUENCE [LARGE SCALE GENOMIC DNA]</scope>
</reference>
<dbReference type="EMBL" id="LBRE01000021">
    <property type="protein sequence ID" value="KKP92089.1"/>
    <property type="molecule type" value="Genomic_DNA"/>
</dbReference>
<evidence type="ECO:0000313" key="3">
    <source>
        <dbReference type="Proteomes" id="UP000034140"/>
    </source>
</evidence>
<accession>A0A0G0DCY7</accession>
<dbReference type="Gene3D" id="2.60.120.1140">
    <property type="entry name" value="Protein of unknown function DUF192"/>
    <property type="match status" value="1"/>
</dbReference>
<keyword evidence="1" id="KW-0472">Membrane</keyword>
<evidence type="ECO:0000313" key="2">
    <source>
        <dbReference type="EMBL" id="KKP92089.1"/>
    </source>
</evidence>
<comment type="caution">
    <text evidence="2">The sequence shown here is derived from an EMBL/GenBank/DDBJ whole genome shotgun (WGS) entry which is preliminary data.</text>
</comment>
<dbReference type="AlphaFoldDB" id="A0A0G0DCY7"/>
<dbReference type="PANTHER" id="PTHR37953">
    <property type="entry name" value="UPF0127 PROTEIN MJ1496"/>
    <property type="match status" value="1"/>
</dbReference>
<dbReference type="Proteomes" id="UP000034140">
    <property type="component" value="Unassembled WGS sequence"/>
</dbReference>
<name>A0A0G0DCY7_9BACT</name>
<evidence type="ECO:0008006" key="4">
    <source>
        <dbReference type="Google" id="ProtNLM"/>
    </source>
</evidence>
<organism evidence="2 3">
    <name type="scientific">candidate division WS6 bacterium GW2011_GWC1_36_11</name>
    <dbReference type="NCBI Taxonomy" id="1619090"/>
    <lineage>
        <taxon>Bacteria</taxon>
        <taxon>Candidatus Dojkabacteria</taxon>
    </lineage>
</organism>
<keyword evidence="1" id="KW-1133">Transmembrane helix</keyword>
<dbReference type="InterPro" id="IPR003795">
    <property type="entry name" value="DUF192"/>
</dbReference>
<dbReference type="PANTHER" id="PTHR37953:SF1">
    <property type="entry name" value="UPF0127 PROTEIN MJ1496"/>
    <property type="match status" value="1"/>
</dbReference>